<organism evidence="3 4">
    <name type="scientific">Gemmata palustris</name>
    <dbReference type="NCBI Taxonomy" id="2822762"/>
    <lineage>
        <taxon>Bacteria</taxon>
        <taxon>Pseudomonadati</taxon>
        <taxon>Planctomycetota</taxon>
        <taxon>Planctomycetia</taxon>
        <taxon>Gemmatales</taxon>
        <taxon>Gemmataceae</taxon>
        <taxon>Gemmata</taxon>
    </lineage>
</organism>
<feature type="transmembrane region" description="Helical" evidence="1">
    <location>
        <begin position="38"/>
        <end position="63"/>
    </location>
</feature>
<name>A0ABS5BXF5_9BACT</name>
<dbReference type="RefSeq" id="WP_210658390.1">
    <property type="nucleotide sequence ID" value="NZ_JAGKQQ010000001.1"/>
</dbReference>
<evidence type="ECO:0000313" key="3">
    <source>
        <dbReference type="EMBL" id="MBP3958417.1"/>
    </source>
</evidence>
<reference evidence="3 4" key="1">
    <citation type="submission" date="2021-04" db="EMBL/GenBank/DDBJ databases">
        <authorList>
            <person name="Ivanova A."/>
        </authorList>
    </citation>
    <scope>NUCLEOTIDE SEQUENCE [LARGE SCALE GENOMIC DNA]</scope>
    <source>
        <strain evidence="3 4">G18</strain>
    </source>
</reference>
<keyword evidence="1" id="KW-0812">Transmembrane</keyword>
<evidence type="ECO:0000259" key="2">
    <source>
        <dbReference type="Pfam" id="PF14317"/>
    </source>
</evidence>
<protein>
    <submittedName>
        <fullName evidence="3">YcxB family protein</fullName>
    </submittedName>
</protein>
<dbReference type="InterPro" id="IPR025588">
    <property type="entry name" value="YcxB-like_C"/>
</dbReference>
<evidence type="ECO:0000256" key="1">
    <source>
        <dbReference type="SAM" id="Phobius"/>
    </source>
</evidence>
<dbReference type="Pfam" id="PF14317">
    <property type="entry name" value="YcxB"/>
    <property type="match status" value="1"/>
</dbReference>
<keyword evidence="1" id="KW-0472">Membrane</keyword>
<feature type="domain" description="YcxB-like C-terminal" evidence="2">
    <location>
        <begin position="81"/>
        <end position="142"/>
    </location>
</feature>
<dbReference type="Proteomes" id="UP000676565">
    <property type="component" value="Unassembled WGS sequence"/>
</dbReference>
<sequence length="151" mass="17030">MRLVALIALFWLGVLAFVPLMALVKPNLVQLPQGVEGYAFAVPALLLAGAVFVYTPIATYFAARKRWETAEELREPRTYTFTDDGIEVVGKSFSGFMTWPTIIRAERAGGLVMLATRQQVFYLVPIKAFEQPETWARFTQLIEANVRDCRL</sequence>
<comment type="caution">
    <text evidence="3">The sequence shown here is derived from an EMBL/GenBank/DDBJ whole genome shotgun (WGS) entry which is preliminary data.</text>
</comment>
<proteinExistence type="predicted"/>
<accession>A0ABS5BXF5</accession>
<keyword evidence="4" id="KW-1185">Reference proteome</keyword>
<gene>
    <name evidence="3" type="ORF">J8F10_24475</name>
</gene>
<dbReference type="EMBL" id="JAGKQQ010000001">
    <property type="protein sequence ID" value="MBP3958417.1"/>
    <property type="molecule type" value="Genomic_DNA"/>
</dbReference>
<evidence type="ECO:0000313" key="4">
    <source>
        <dbReference type="Proteomes" id="UP000676565"/>
    </source>
</evidence>
<keyword evidence="1" id="KW-1133">Transmembrane helix</keyword>